<gene>
    <name evidence="1" type="ORF">D7Y07_17010</name>
</gene>
<evidence type="ECO:0000313" key="1">
    <source>
        <dbReference type="EMBL" id="RLT78827.1"/>
    </source>
</evidence>
<reference evidence="1 2" key="1">
    <citation type="submission" date="2018-09" db="EMBL/GenBank/DDBJ databases">
        <title>Murine metabolic-syndrome-specific gut microbial biobank.</title>
        <authorList>
            <person name="Liu C."/>
        </authorList>
    </citation>
    <scope>NUCLEOTIDE SEQUENCE [LARGE SCALE GENOMIC DNA]</scope>
    <source>
        <strain evidence="1 2">0.1X-D8-26</strain>
    </source>
</reference>
<accession>A0A3L7YWR8</accession>
<dbReference type="AlphaFoldDB" id="A0A3L7YWR8"/>
<evidence type="ECO:0000313" key="2">
    <source>
        <dbReference type="Proteomes" id="UP000267159"/>
    </source>
</evidence>
<proteinExistence type="predicted"/>
<sequence length="59" mass="7046">MRAVLELLLLQIFVIMIKGDKKVYGIMYTCLELCALKRFFLVNIEDFAYLCVNQYIEYE</sequence>
<dbReference type="Proteomes" id="UP000267159">
    <property type="component" value="Unassembled WGS sequence"/>
</dbReference>
<dbReference type="EMBL" id="RAZM01000079">
    <property type="protein sequence ID" value="RLT78827.1"/>
    <property type="molecule type" value="Genomic_DNA"/>
</dbReference>
<comment type="caution">
    <text evidence="1">The sequence shown here is derived from an EMBL/GenBank/DDBJ whole genome shotgun (WGS) entry which is preliminary data.</text>
</comment>
<organism evidence="1 2">
    <name type="scientific">Bacteroides acidifaciens</name>
    <dbReference type="NCBI Taxonomy" id="85831"/>
    <lineage>
        <taxon>Bacteria</taxon>
        <taxon>Pseudomonadati</taxon>
        <taxon>Bacteroidota</taxon>
        <taxon>Bacteroidia</taxon>
        <taxon>Bacteroidales</taxon>
        <taxon>Bacteroidaceae</taxon>
        <taxon>Bacteroides</taxon>
    </lineage>
</organism>
<name>A0A3L7YWR8_9BACE</name>
<protein>
    <submittedName>
        <fullName evidence="1">Uncharacterized protein</fullName>
    </submittedName>
</protein>